<dbReference type="EC" id="2.3.2.8" evidence="6"/>
<dbReference type="NCBIfam" id="NF002346">
    <property type="entry name" value="PRK01305.2-3"/>
    <property type="match status" value="1"/>
</dbReference>
<sequence>MDQPTYSRLIDKGFRRSGNDVYRPCCYRCQSCVSTRIPVNDFKFKRSQKRNWKSNNDLTVRINTAGFKAEYSELYLRYIRSRHAGGGMDDDSPASFARFILTNWCDTTLLEFWYHDVLLAVAATDVLVQGLSSVYTFFDPDEGAARGLGTYALLWQIHWAKEQNLPYVYPGYWIAESPKMNYKTRFSPIKGFIDDKWVDLPEFTAQGYSES</sequence>
<keyword evidence="1" id="KW-0963">Cytoplasm</keyword>
<feature type="domain" description="N-end aminoacyl transferase N-terminal" evidence="4">
    <location>
        <begin position="4"/>
        <end position="50"/>
    </location>
</feature>
<keyword evidence="3 6" id="KW-0012">Acyltransferase</keyword>
<dbReference type="NCBIfam" id="NF002341">
    <property type="entry name" value="PRK01305.1-1"/>
    <property type="match status" value="1"/>
</dbReference>
<reference evidence="6" key="1">
    <citation type="submission" date="2020-01" db="EMBL/GenBank/DDBJ databases">
        <authorList>
            <person name="Meier V. D."/>
            <person name="Meier V D."/>
        </authorList>
    </citation>
    <scope>NUCLEOTIDE SEQUENCE</scope>
    <source>
        <strain evidence="6">HLG_WM_MAG_08</strain>
    </source>
</reference>
<dbReference type="Pfam" id="PF04376">
    <property type="entry name" value="ATE_N"/>
    <property type="match status" value="1"/>
</dbReference>
<dbReference type="InterPro" id="IPR007471">
    <property type="entry name" value="N-end_Aminoacyl_Trfase_N"/>
</dbReference>
<gene>
    <name evidence="6" type="ORF">HELGO_WM27975</name>
</gene>
<dbReference type="PIRSF" id="PIRSF037208">
    <property type="entry name" value="ATE_pro_prd"/>
    <property type="match status" value="1"/>
</dbReference>
<dbReference type="GO" id="GO:0005737">
    <property type="term" value="C:cytoplasm"/>
    <property type="evidence" value="ECO:0007669"/>
    <property type="project" value="TreeGrafter"/>
</dbReference>
<dbReference type="EMBL" id="CACVAV010000011">
    <property type="protein sequence ID" value="CAA6800809.1"/>
    <property type="molecule type" value="Genomic_DNA"/>
</dbReference>
<dbReference type="SUPFAM" id="SSF55729">
    <property type="entry name" value="Acyl-CoA N-acyltransferases (Nat)"/>
    <property type="match status" value="1"/>
</dbReference>
<evidence type="ECO:0000256" key="2">
    <source>
        <dbReference type="ARBA" id="ARBA00022679"/>
    </source>
</evidence>
<accession>A0A6S6S8L6</accession>
<dbReference type="AlphaFoldDB" id="A0A6S6S8L6"/>
<dbReference type="InterPro" id="IPR017138">
    <property type="entry name" value="Asp_Glu_LeuTrfase"/>
</dbReference>
<dbReference type="GO" id="GO:0008914">
    <property type="term" value="F:leucyl-tRNA--protein transferase activity"/>
    <property type="evidence" value="ECO:0007669"/>
    <property type="project" value="InterPro"/>
</dbReference>
<protein>
    <submittedName>
        <fullName evidence="6">Arginine-tRNA-protein transferase (EC)</fullName>
        <ecNumber evidence="6">2.3.2.8</ecNumber>
    </submittedName>
</protein>
<feature type="domain" description="N-end rule aminoacyl transferase C-terminal" evidence="5">
    <location>
        <begin position="71"/>
        <end position="190"/>
    </location>
</feature>
<evidence type="ECO:0000259" key="4">
    <source>
        <dbReference type="Pfam" id="PF04376"/>
    </source>
</evidence>
<proteinExistence type="predicted"/>
<dbReference type="PANTHER" id="PTHR21367">
    <property type="entry name" value="ARGININE-TRNA-PROTEIN TRANSFERASE 1"/>
    <property type="match status" value="1"/>
</dbReference>
<evidence type="ECO:0000256" key="3">
    <source>
        <dbReference type="ARBA" id="ARBA00023315"/>
    </source>
</evidence>
<evidence type="ECO:0000313" key="6">
    <source>
        <dbReference type="EMBL" id="CAA6800809.1"/>
    </source>
</evidence>
<keyword evidence="2 6" id="KW-0808">Transferase</keyword>
<evidence type="ECO:0000259" key="5">
    <source>
        <dbReference type="Pfam" id="PF04377"/>
    </source>
</evidence>
<dbReference type="GO" id="GO:0004057">
    <property type="term" value="F:arginyl-tRNA--protein transferase activity"/>
    <property type="evidence" value="ECO:0007669"/>
    <property type="project" value="UniProtKB-EC"/>
</dbReference>
<dbReference type="InterPro" id="IPR007472">
    <property type="entry name" value="N-end_Aminoacyl_Trfase_C"/>
</dbReference>
<name>A0A6S6S8L6_9GAMM</name>
<dbReference type="Pfam" id="PF04377">
    <property type="entry name" value="ATE_C"/>
    <property type="match status" value="1"/>
</dbReference>
<dbReference type="GO" id="GO:0071596">
    <property type="term" value="P:ubiquitin-dependent protein catabolic process via the N-end rule pathway"/>
    <property type="evidence" value="ECO:0007669"/>
    <property type="project" value="InterPro"/>
</dbReference>
<dbReference type="NCBIfam" id="NF002342">
    <property type="entry name" value="PRK01305.1-3"/>
    <property type="match status" value="1"/>
</dbReference>
<dbReference type="InterPro" id="IPR030700">
    <property type="entry name" value="N-end_Aminoacyl_Trfase"/>
</dbReference>
<dbReference type="InterPro" id="IPR016181">
    <property type="entry name" value="Acyl_CoA_acyltransferase"/>
</dbReference>
<evidence type="ECO:0000256" key="1">
    <source>
        <dbReference type="ARBA" id="ARBA00022490"/>
    </source>
</evidence>
<organism evidence="6">
    <name type="scientific">uncultured Thiotrichaceae bacterium</name>
    <dbReference type="NCBI Taxonomy" id="298394"/>
    <lineage>
        <taxon>Bacteria</taxon>
        <taxon>Pseudomonadati</taxon>
        <taxon>Pseudomonadota</taxon>
        <taxon>Gammaproteobacteria</taxon>
        <taxon>Thiotrichales</taxon>
        <taxon>Thiotrichaceae</taxon>
        <taxon>environmental samples</taxon>
    </lineage>
</organism>
<dbReference type="PANTHER" id="PTHR21367:SF1">
    <property type="entry name" value="ARGINYL-TRNA--PROTEIN TRANSFERASE 1"/>
    <property type="match status" value="1"/>
</dbReference>